<dbReference type="Proteomes" id="UP000482800">
    <property type="component" value="Unassembled WGS sequence"/>
</dbReference>
<proteinExistence type="predicted"/>
<organism evidence="2 3">
    <name type="scientific">Phytohabitans houttuyneae</name>
    <dbReference type="NCBI Taxonomy" id="1076126"/>
    <lineage>
        <taxon>Bacteria</taxon>
        <taxon>Bacillati</taxon>
        <taxon>Actinomycetota</taxon>
        <taxon>Actinomycetes</taxon>
        <taxon>Micromonosporales</taxon>
        <taxon>Micromonosporaceae</taxon>
    </lineage>
</organism>
<reference evidence="2 3" key="2">
    <citation type="submission" date="2020-03" db="EMBL/GenBank/DDBJ databases">
        <authorList>
            <person name="Ichikawa N."/>
            <person name="Kimura A."/>
            <person name="Kitahashi Y."/>
            <person name="Uohara A."/>
        </authorList>
    </citation>
    <scope>NUCLEOTIDE SEQUENCE [LARGE SCALE GENOMIC DNA]</scope>
    <source>
        <strain evidence="2 3">NBRC 108639</strain>
    </source>
</reference>
<dbReference type="RefSeq" id="WP_173053968.1">
    <property type="nucleotide sequence ID" value="NZ_BAABGO010000005.1"/>
</dbReference>
<sequence>MADHTAPAAAARPGSVTTSSYLLYVYAALSVIGGIANLSIIGKMTDVYRDAYEGTSAEGTEGTIAVTSVITGVIGLLLAAAFVVLAIFNNRGKNASRIVTWVLGGISLCCGGFGVVGTLFSGSMNFGSQEGVPDAAEIQRRLEDALPGWYFPLSLATALIGLLALVVALILLALPPSNEFFRKPTAVWEPPVPESPQSGS</sequence>
<feature type="transmembrane region" description="Helical" evidence="1">
    <location>
        <begin position="21"/>
        <end position="42"/>
    </location>
</feature>
<feature type="transmembrane region" description="Helical" evidence="1">
    <location>
        <begin position="149"/>
        <end position="174"/>
    </location>
</feature>
<dbReference type="EMBL" id="BLPF01000001">
    <property type="protein sequence ID" value="GFJ76857.1"/>
    <property type="molecule type" value="Genomic_DNA"/>
</dbReference>
<evidence type="ECO:0000313" key="3">
    <source>
        <dbReference type="Proteomes" id="UP000482800"/>
    </source>
</evidence>
<feature type="transmembrane region" description="Helical" evidence="1">
    <location>
        <begin position="62"/>
        <end position="88"/>
    </location>
</feature>
<gene>
    <name evidence="2" type="ORF">Phou_010370</name>
</gene>
<feature type="transmembrane region" description="Helical" evidence="1">
    <location>
        <begin position="100"/>
        <end position="120"/>
    </location>
</feature>
<keyword evidence="3" id="KW-1185">Reference proteome</keyword>
<keyword evidence="1" id="KW-0812">Transmembrane</keyword>
<keyword evidence="1" id="KW-1133">Transmembrane helix</keyword>
<accession>A0A6V8K519</accession>
<protein>
    <submittedName>
        <fullName evidence="2">Uncharacterized protein</fullName>
    </submittedName>
</protein>
<keyword evidence="1" id="KW-0472">Membrane</keyword>
<dbReference type="AlphaFoldDB" id="A0A6V8K519"/>
<evidence type="ECO:0000313" key="2">
    <source>
        <dbReference type="EMBL" id="GFJ76857.1"/>
    </source>
</evidence>
<evidence type="ECO:0000256" key="1">
    <source>
        <dbReference type="SAM" id="Phobius"/>
    </source>
</evidence>
<name>A0A6V8K519_9ACTN</name>
<comment type="caution">
    <text evidence="2">The sequence shown here is derived from an EMBL/GenBank/DDBJ whole genome shotgun (WGS) entry which is preliminary data.</text>
</comment>
<reference evidence="2 3" key="1">
    <citation type="submission" date="2020-03" db="EMBL/GenBank/DDBJ databases">
        <title>Whole genome shotgun sequence of Phytohabitans houttuyneae NBRC 108639.</title>
        <authorList>
            <person name="Komaki H."/>
            <person name="Tamura T."/>
        </authorList>
    </citation>
    <scope>NUCLEOTIDE SEQUENCE [LARGE SCALE GENOMIC DNA]</scope>
    <source>
        <strain evidence="2 3">NBRC 108639</strain>
    </source>
</reference>